<dbReference type="InterPro" id="IPR006091">
    <property type="entry name" value="Acyl-CoA_Oxase/DH_mid-dom"/>
</dbReference>
<dbReference type="EMBL" id="JACHHT010000001">
    <property type="protein sequence ID" value="MBB6520883.1"/>
    <property type="molecule type" value="Genomic_DNA"/>
</dbReference>
<dbReference type="InterPro" id="IPR037069">
    <property type="entry name" value="AcylCoA_DH/ox_N_sf"/>
</dbReference>
<dbReference type="InterPro" id="IPR013786">
    <property type="entry name" value="AcylCoA_DH/ox_N"/>
</dbReference>
<evidence type="ECO:0000256" key="2">
    <source>
        <dbReference type="ARBA" id="ARBA00009347"/>
    </source>
</evidence>
<dbReference type="GO" id="GO:0050660">
    <property type="term" value="F:flavin adenine dinucleotide binding"/>
    <property type="evidence" value="ECO:0007669"/>
    <property type="project" value="InterPro"/>
</dbReference>
<evidence type="ECO:0000256" key="5">
    <source>
        <dbReference type="ARBA" id="ARBA00023002"/>
    </source>
</evidence>
<gene>
    <name evidence="10" type="ORF">HNR48_001161</name>
</gene>
<evidence type="ECO:0000313" key="10">
    <source>
        <dbReference type="EMBL" id="MBB6520883.1"/>
    </source>
</evidence>
<feature type="domain" description="Acyl-CoA oxidase/dehydrogenase middle" evidence="8">
    <location>
        <begin position="122"/>
        <end position="214"/>
    </location>
</feature>
<dbReference type="SUPFAM" id="SSF56645">
    <property type="entry name" value="Acyl-CoA dehydrogenase NM domain-like"/>
    <property type="match status" value="1"/>
</dbReference>
<dbReference type="InterPro" id="IPR009075">
    <property type="entry name" value="AcylCo_DH/oxidase_C"/>
</dbReference>
<comment type="similarity">
    <text evidence="2 6">Belongs to the acyl-CoA dehydrogenase family.</text>
</comment>
<evidence type="ECO:0000313" key="11">
    <source>
        <dbReference type="Proteomes" id="UP000528457"/>
    </source>
</evidence>
<dbReference type="InterPro" id="IPR009100">
    <property type="entry name" value="AcylCoA_DH/oxidase_NM_dom_sf"/>
</dbReference>
<dbReference type="GO" id="GO:0003995">
    <property type="term" value="F:acyl-CoA dehydrogenase activity"/>
    <property type="evidence" value="ECO:0007669"/>
    <property type="project" value="TreeGrafter"/>
</dbReference>
<feature type="domain" description="Acyl-CoA dehydrogenase/oxidase N-terminal" evidence="9">
    <location>
        <begin position="6"/>
        <end position="105"/>
    </location>
</feature>
<name>A0A7X0JSJ6_9GAMM</name>
<evidence type="ECO:0000259" key="8">
    <source>
        <dbReference type="Pfam" id="PF02770"/>
    </source>
</evidence>
<dbReference type="Proteomes" id="UP000528457">
    <property type="component" value="Unassembled WGS sequence"/>
</dbReference>
<accession>A0A7X0JSJ6</accession>
<dbReference type="Pfam" id="PF02770">
    <property type="entry name" value="Acyl-CoA_dh_M"/>
    <property type="match status" value="1"/>
</dbReference>
<protein>
    <recommendedName>
        <fullName evidence="12">Pimeloyl-CoA dehydrogenase small subunit</fullName>
    </recommendedName>
</protein>
<keyword evidence="4 6" id="KW-0274">FAD</keyword>
<dbReference type="SUPFAM" id="SSF47203">
    <property type="entry name" value="Acyl-CoA dehydrogenase C-terminal domain-like"/>
    <property type="match status" value="1"/>
</dbReference>
<dbReference type="PANTHER" id="PTHR43884">
    <property type="entry name" value="ACYL-COA DEHYDROGENASE"/>
    <property type="match status" value="1"/>
</dbReference>
<evidence type="ECO:0000256" key="4">
    <source>
        <dbReference type="ARBA" id="ARBA00022827"/>
    </source>
</evidence>
<dbReference type="Gene3D" id="1.10.540.10">
    <property type="entry name" value="Acyl-CoA dehydrogenase/oxidase, N-terminal domain"/>
    <property type="match status" value="1"/>
</dbReference>
<evidence type="ECO:0000256" key="6">
    <source>
        <dbReference type="RuleBase" id="RU362125"/>
    </source>
</evidence>
<evidence type="ECO:0000259" key="7">
    <source>
        <dbReference type="Pfam" id="PF00441"/>
    </source>
</evidence>
<dbReference type="Pfam" id="PF02771">
    <property type="entry name" value="Acyl-CoA_dh_N"/>
    <property type="match status" value="1"/>
</dbReference>
<keyword evidence="5 6" id="KW-0560">Oxidoreductase</keyword>
<evidence type="ECO:0008006" key="12">
    <source>
        <dbReference type="Google" id="ProtNLM"/>
    </source>
</evidence>
<reference evidence="10 11" key="1">
    <citation type="submission" date="2020-08" db="EMBL/GenBank/DDBJ databases">
        <title>Genomic Encyclopedia of Type Strains, Phase IV (KMG-IV): sequencing the most valuable type-strain genomes for metagenomic binning, comparative biology and taxonomic classification.</title>
        <authorList>
            <person name="Goeker M."/>
        </authorList>
    </citation>
    <scope>NUCLEOTIDE SEQUENCE [LARGE SCALE GENOMIC DNA]</scope>
    <source>
        <strain evidence="10 11">DSM 22368</strain>
    </source>
</reference>
<organism evidence="10 11">
    <name type="scientific">Pseudoteredinibacter isoporae</name>
    <dbReference type="NCBI Taxonomy" id="570281"/>
    <lineage>
        <taxon>Bacteria</taxon>
        <taxon>Pseudomonadati</taxon>
        <taxon>Pseudomonadota</taxon>
        <taxon>Gammaproteobacteria</taxon>
        <taxon>Cellvibrionales</taxon>
        <taxon>Cellvibrionaceae</taxon>
        <taxon>Pseudoteredinibacter</taxon>
    </lineage>
</organism>
<dbReference type="Gene3D" id="2.40.110.10">
    <property type="entry name" value="Butyryl-CoA Dehydrogenase, subunit A, domain 2"/>
    <property type="match status" value="1"/>
</dbReference>
<comment type="cofactor">
    <cofactor evidence="1 6">
        <name>FAD</name>
        <dbReference type="ChEBI" id="CHEBI:57692"/>
    </cofactor>
</comment>
<dbReference type="RefSeq" id="WP_166850022.1">
    <property type="nucleotide sequence ID" value="NZ_JAAONY010000001.1"/>
</dbReference>
<comment type="caution">
    <text evidence="10">The sequence shown here is derived from an EMBL/GenBank/DDBJ whole genome shotgun (WGS) entry which is preliminary data.</text>
</comment>
<dbReference type="PANTHER" id="PTHR43884:SF20">
    <property type="entry name" value="ACYL-COA DEHYDROGENASE FADE28"/>
    <property type="match status" value="1"/>
</dbReference>
<dbReference type="Pfam" id="PF00441">
    <property type="entry name" value="Acyl-CoA_dh_1"/>
    <property type="match status" value="1"/>
</dbReference>
<feature type="domain" description="Acyl-CoA dehydrogenase/oxidase C-terminal" evidence="7">
    <location>
        <begin position="239"/>
        <end position="373"/>
    </location>
</feature>
<sequence length="378" mass="40875">MNFDFSEEQQMLKDSVARFVQDEYDFEARNKVVANESGYSQENWQKFAELGWLSIPFAEALGGFGGGATDTMVVMEELGKGLVAEPFAASVLMFGGLLQASAQNDERDALIGGVIDGSIQGAVAYAEAQSRFELQDVLCRAEADGEGYRLNGEKSLVLNAMSADKIIVSARVSGEQNDEQGIALFLVDAKVEGISKTALRTMDAQLVANLKLDNVAATALCGAGEGLGLLKQMRQQVIVALSAEALGIMEKLNATTLEYCKTRKQFGVAIGSFQALQHRMVDTFMAYEQCKSLLYRTVCSIEQGEDNNDIEKNVLALKVMVGKAGKLIGGEAIQLHGGMGMTDELDVGHYVRRLLTINAAFGDADYQQQRFAEVSLAS</sequence>
<dbReference type="Gene3D" id="1.20.140.10">
    <property type="entry name" value="Butyryl-CoA Dehydrogenase, subunit A, domain 3"/>
    <property type="match status" value="1"/>
</dbReference>
<dbReference type="InterPro" id="IPR036250">
    <property type="entry name" value="AcylCo_DH-like_C"/>
</dbReference>
<evidence type="ECO:0000256" key="3">
    <source>
        <dbReference type="ARBA" id="ARBA00022630"/>
    </source>
</evidence>
<evidence type="ECO:0000256" key="1">
    <source>
        <dbReference type="ARBA" id="ARBA00001974"/>
    </source>
</evidence>
<dbReference type="InterPro" id="IPR046373">
    <property type="entry name" value="Acyl-CoA_Oxase/DH_mid-dom_sf"/>
</dbReference>
<evidence type="ECO:0000259" key="9">
    <source>
        <dbReference type="Pfam" id="PF02771"/>
    </source>
</evidence>
<dbReference type="AlphaFoldDB" id="A0A7X0JSJ6"/>
<proteinExistence type="inferred from homology"/>
<dbReference type="InParanoid" id="A0A7X0JSJ6"/>
<dbReference type="CDD" id="cd00567">
    <property type="entry name" value="ACAD"/>
    <property type="match status" value="1"/>
</dbReference>
<keyword evidence="11" id="KW-1185">Reference proteome</keyword>
<keyword evidence="3 6" id="KW-0285">Flavoprotein</keyword>